<dbReference type="GO" id="GO:0031241">
    <property type="term" value="C:periplasmic side of cell outer membrane"/>
    <property type="evidence" value="ECO:0007669"/>
    <property type="project" value="TreeGrafter"/>
</dbReference>
<gene>
    <name evidence="3" type="ORF">DCC88_08940</name>
</gene>
<reference evidence="3" key="1">
    <citation type="submission" date="2018-04" db="EMBL/GenBank/DDBJ databases">
        <title>Draft genome sequence of the Candidatus Spirobacillus cienkowskii, a pathogen of freshwater Daphnia species, reconstructed from hemolymph metagenomic reads.</title>
        <authorList>
            <person name="Bresciani L."/>
            <person name="Lemos L.N."/>
            <person name="Wale N."/>
            <person name="Lin J.Y."/>
            <person name="Fernandes G.R."/>
            <person name="Duffy M.A."/>
            <person name="Rodrigues J.M."/>
        </authorList>
    </citation>
    <scope>NUCLEOTIDE SEQUENCE [LARGE SCALE GENOMIC DNA]</scope>
    <source>
        <strain evidence="3">Binning01</strain>
    </source>
</reference>
<organism evidence="3 4">
    <name type="scientific">Spirobacillus cienkowskii</name>
    <dbReference type="NCBI Taxonomy" id="495820"/>
    <lineage>
        <taxon>Bacteria</taxon>
        <taxon>Pseudomonadati</taxon>
        <taxon>Bdellovibrionota</taxon>
        <taxon>Oligoflexia</taxon>
        <taxon>Silvanigrellales</taxon>
        <taxon>Spirobacillus</taxon>
    </lineage>
</organism>
<dbReference type="Pfam" id="PF13036">
    <property type="entry name" value="LpoB"/>
    <property type="match status" value="1"/>
</dbReference>
<sequence length="208" mass="23624">MLTAKRFSSFVPALLSAVMLFSGCSSFKGDYGDPEQAQILDDRWNPTDASITVKKMIRDMSEARWISNWREESGKKSNERPFVLDDDIENRTSEIIDTKALIEDLRNQVLNEGKIRFLDEKIRKKLLEEYKYQQSGTVKKSQVKGPGNQQSADFFLSGAISSIVSKQGGKSSVQYQIEMKLVNVATGELVWSGVEKIRKNFKRNSIGW</sequence>
<dbReference type="EMBL" id="QOVW01000078">
    <property type="protein sequence ID" value="RDB35675.1"/>
    <property type="molecule type" value="Genomic_DNA"/>
</dbReference>
<keyword evidence="4" id="KW-1185">Reference proteome</keyword>
<evidence type="ECO:0000256" key="1">
    <source>
        <dbReference type="NCBIfam" id="TIGR02722"/>
    </source>
</evidence>
<name>A0A369KSI3_9BACT</name>
<feature type="chain" id="PRO_5016588264" description="Penicillin-binding protein activator LpoB" evidence="2">
    <location>
        <begin position="28"/>
        <end position="208"/>
    </location>
</feature>
<dbReference type="NCBIfam" id="TIGR02722">
    <property type="entry name" value="lp"/>
    <property type="match status" value="1"/>
</dbReference>
<dbReference type="RefSeq" id="WP_338637241.1">
    <property type="nucleotide sequence ID" value="NZ_CP146516.1"/>
</dbReference>
<evidence type="ECO:0000256" key="2">
    <source>
        <dbReference type="SAM" id="SignalP"/>
    </source>
</evidence>
<evidence type="ECO:0000313" key="3">
    <source>
        <dbReference type="EMBL" id="RDB35675.1"/>
    </source>
</evidence>
<dbReference type="PROSITE" id="PS51257">
    <property type="entry name" value="PROKAR_LIPOPROTEIN"/>
    <property type="match status" value="1"/>
</dbReference>
<dbReference type="GO" id="GO:0030234">
    <property type="term" value="F:enzyme regulator activity"/>
    <property type="evidence" value="ECO:0007669"/>
    <property type="project" value="TreeGrafter"/>
</dbReference>
<protein>
    <recommendedName>
        <fullName evidence="1">Penicillin-binding protein activator LpoB</fullName>
    </recommendedName>
</protein>
<comment type="caution">
    <text evidence="3">The sequence shown here is derived from an EMBL/GenBank/DDBJ whole genome shotgun (WGS) entry which is preliminary data.</text>
</comment>
<accession>A0A369KSI3</accession>
<dbReference type="Proteomes" id="UP000253934">
    <property type="component" value="Unassembled WGS sequence"/>
</dbReference>
<dbReference type="Gene3D" id="3.40.50.10610">
    <property type="entry name" value="ABC-type transport auxiliary lipoprotein component"/>
    <property type="match status" value="1"/>
</dbReference>
<proteinExistence type="predicted"/>
<dbReference type="GO" id="GO:0009252">
    <property type="term" value="P:peptidoglycan biosynthetic process"/>
    <property type="evidence" value="ECO:0007669"/>
    <property type="project" value="TreeGrafter"/>
</dbReference>
<keyword evidence="2" id="KW-0732">Signal</keyword>
<feature type="signal peptide" evidence="2">
    <location>
        <begin position="1"/>
        <end position="27"/>
    </location>
</feature>
<evidence type="ECO:0000313" key="4">
    <source>
        <dbReference type="Proteomes" id="UP000253934"/>
    </source>
</evidence>
<dbReference type="AlphaFoldDB" id="A0A369KSI3"/>
<dbReference type="PANTHER" id="PTHR40593:SF1">
    <property type="entry name" value="PENICILLIN-BINDING PROTEIN ACTIVATOR LPOB"/>
    <property type="match status" value="1"/>
</dbReference>
<dbReference type="PANTHER" id="PTHR40593">
    <property type="entry name" value="PENICILLIN-BINDING PROTEIN ACTIVATOR LPOB"/>
    <property type="match status" value="1"/>
</dbReference>
<dbReference type="InterPro" id="IPR014094">
    <property type="entry name" value="LpoB"/>
</dbReference>